<dbReference type="Pfam" id="PF05899">
    <property type="entry name" value="Cupin_3"/>
    <property type="match status" value="1"/>
</dbReference>
<proteinExistence type="predicted"/>
<dbReference type="SUPFAM" id="SSF51182">
    <property type="entry name" value="RmlC-like cupins"/>
    <property type="match status" value="1"/>
</dbReference>
<evidence type="ECO:0000256" key="1">
    <source>
        <dbReference type="SAM" id="MobiDB-lite"/>
    </source>
</evidence>
<dbReference type="InterPro" id="IPR014710">
    <property type="entry name" value="RmlC-like_jellyroll"/>
</dbReference>
<evidence type="ECO:0000313" key="3">
    <source>
        <dbReference type="EMBL" id="KAK5048694.1"/>
    </source>
</evidence>
<dbReference type="AlphaFoldDB" id="A0AAV9N3D6"/>
<accession>A0AAV9N3D6</accession>
<reference evidence="3 4" key="1">
    <citation type="submission" date="2023-08" db="EMBL/GenBank/DDBJ databases">
        <title>Black Yeasts Isolated from many extreme environments.</title>
        <authorList>
            <person name="Coleine C."/>
            <person name="Stajich J.E."/>
            <person name="Selbmann L."/>
        </authorList>
    </citation>
    <scope>NUCLEOTIDE SEQUENCE [LARGE SCALE GENOMIC DNA]</scope>
    <source>
        <strain evidence="3 4">CCFEE 5792</strain>
    </source>
</reference>
<comment type="caution">
    <text evidence="3">The sequence shown here is derived from an EMBL/GenBank/DDBJ whole genome shotgun (WGS) entry which is preliminary data.</text>
</comment>
<organism evidence="3 4">
    <name type="scientific">Exophiala bonariae</name>
    <dbReference type="NCBI Taxonomy" id="1690606"/>
    <lineage>
        <taxon>Eukaryota</taxon>
        <taxon>Fungi</taxon>
        <taxon>Dikarya</taxon>
        <taxon>Ascomycota</taxon>
        <taxon>Pezizomycotina</taxon>
        <taxon>Eurotiomycetes</taxon>
        <taxon>Chaetothyriomycetidae</taxon>
        <taxon>Chaetothyriales</taxon>
        <taxon>Herpotrichiellaceae</taxon>
        <taxon>Exophiala</taxon>
    </lineage>
</organism>
<keyword evidence="4" id="KW-1185">Reference proteome</keyword>
<evidence type="ECO:0000313" key="4">
    <source>
        <dbReference type="Proteomes" id="UP001358417"/>
    </source>
</evidence>
<name>A0AAV9N3D6_9EURO</name>
<dbReference type="GeneID" id="89973960"/>
<dbReference type="InterPro" id="IPR011051">
    <property type="entry name" value="RmlC_Cupin_sf"/>
</dbReference>
<feature type="domain" description="(S)-ureidoglycine aminohydrolase cupin" evidence="2">
    <location>
        <begin position="56"/>
        <end position="100"/>
    </location>
</feature>
<feature type="compositionally biased region" description="Polar residues" evidence="1">
    <location>
        <begin position="1"/>
        <end position="12"/>
    </location>
</feature>
<protein>
    <recommendedName>
        <fullName evidence="2">(S)-ureidoglycine aminohydrolase cupin domain-containing protein</fullName>
    </recommendedName>
</protein>
<dbReference type="EMBL" id="JAVRRD010000021">
    <property type="protein sequence ID" value="KAK5048694.1"/>
    <property type="molecule type" value="Genomic_DNA"/>
</dbReference>
<dbReference type="Proteomes" id="UP001358417">
    <property type="component" value="Unassembled WGS sequence"/>
</dbReference>
<feature type="region of interest" description="Disordered" evidence="1">
    <location>
        <begin position="1"/>
        <end position="20"/>
    </location>
</feature>
<dbReference type="Gene3D" id="2.60.120.10">
    <property type="entry name" value="Jelly Rolls"/>
    <property type="match status" value="1"/>
</dbReference>
<dbReference type="RefSeq" id="XP_064704053.1">
    <property type="nucleotide sequence ID" value="XM_064849350.1"/>
</dbReference>
<gene>
    <name evidence="3" type="ORF">LTR84_005786</name>
</gene>
<dbReference type="InterPro" id="IPR008579">
    <property type="entry name" value="UGlyAH_Cupin_dom"/>
</dbReference>
<sequence length="125" mass="14265">MPSSTPNTTGSADPSAIPYGTWDSFPREPFEMYNGWKSIYYRSENNKIAVGAIHEIGEGHLTWPEDEFLIVTKGWIKFQIQDGEDFELKQGDIMFMKQGQVIDFQMSDDFTNIAVFISEDKVSII</sequence>
<evidence type="ECO:0000259" key="2">
    <source>
        <dbReference type="Pfam" id="PF05899"/>
    </source>
</evidence>